<gene>
    <name evidence="1" type="primary">TPHA0H02880</name>
    <name evidence="1" type="ordered locus">TPHA_0H02880</name>
</gene>
<name>G8BWP0_TETPH</name>
<dbReference type="eggNOG" id="ENOG502S10A">
    <property type="taxonomic scope" value="Eukaryota"/>
</dbReference>
<dbReference type="HOGENOM" id="CLU_029218_0_0_1"/>
<dbReference type="RefSeq" id="XP_003686925.1">
    <property type="nucleotide sequence ID" value="XM_003686877.1"/>
</dbReference>
<organism evidence="1 2">
    <name type="scientific">Tetrapisispora phaffii (strain ATCC 24235 / CBS 4417 / NBRC 1672 / NRRL Y-8282 / UCD 70-5)</name>
    <name type="common">Yeast</name>
    <name type="synonym">Fabospora phaffii</name>
    <dbReference type="NCBI Taxonomy" id="1071381"/>
    <lineage>
        <taxon>Eukaryota</taxon>
        <taxon>Fungi</taxon>
        <taxon>Dikarya</taxon>
        <taxon>Ascomycota</taxon>
        <taxon>Saccharomycotina</taxon>
        <taxon>Saccharomycetes</taxon>
        <taxon>Saccharomycetales</taxon>
        <taxon>Saccharomycetaceae</taxon>
        <taxon>Tetrapisispora</taxon>
    </lineage>
</organism>
<proteinExistence type="predicted"/>
<evidence type="ECO:0000313" key="1">
    <source>
        <dbReference type="EMBL" id="CCE64491.1"/>
    </source>
</evidence>
<dbReference type="InterPro" id="IPR025694">
    <property type="entry name" value="MNE1"/>
</dbReference>
<dbReference type="EMBL" id="HE612863">
    <property type="protein sequence ID" value="CCE64491.1"/>
    <property type="molecule type" value="Genomic_DNA"/>
</dbReference>
<dbReference type="Proteomes" id="UP000005666">
    <property type="component" value="Chromosome 8"/>
</dbReference>
<protein>
    <submittedName>
        <fullName evidence="1">Uncharacterized protein</fullName>
    </submittedName>
</protein>
<dbReference type="GeneID" id="11534042"/>
<dbReference type="OrthoDB" id="4041451at2759"/>
<dbReference type="KEGG" id="tpf:TPHA_0H02880"/>
<dbReference type="AlphaFoldDB" id="G8BWP0"/>
<keyword evidence="2" id="KW-1185">Reference proteome</keyword>
<dbReference type="Pfam" id="PF13762">
    <property type="entry name" value="MNE1"/>
    <property type="match status" value="1"/>
</dbReference>
<sequence length="630" mass="73706">MVIRNKTNIASDIIGITNRVLNISKNNAPSPVSYINQNININNVDKNTDIWIKNCLSTKIKHAKNDSITLLIPKVLQKLQHLRTSDHNDSYFRLLAKLKATDINWVTRNNNSIGTSVYLPIEFYNELSIMLKKLASKDVDYTTKMALAKYSLKMIKTYNTIISDRCISNNYRFYRDCITCICNTESVLLLHETIRYFKEKNLPEFLTHYANLTFYHKTSEITKLLEYLEFYIYHEKFKITADQRDLLEPIFLNVIKKLTLLNAEEESIILLKYMKKWSININDHDKSVLLDLCEKKGSFKLKKEIVSFDSMDNSQNLIIDWKILQSSDSVEKIMIDLNNRNINPFNSAGEYTFLQLCFNDRDQNIEFWNQYITRNIVASTLSTPLKVLYLQSLLSYLVSSGMKFQDVLSILNYLSVDLRSNELFLLTTNLKGMEKSTSFNILFKLLERRPSAKLTSQTLLGFLEKYHNELNYTISCSNYISLFKTALSNNDTETIYYFLLKYLILEGDTLYLNDAEKSWKLPDEIEMFFRSNEIPKEAIKFLDKIHLYANNSKKENEFSEATVLGEFGNKGIYPLTEENIRSNNYRSIMMNEDNELYFSSYHSYYYTDDKKLDTKLKSFLSNLTPLQSKL</sequence>
<dbReference type="GO" id="GO:1990904">
    <property type="term" value="C:ribonucleoprotein complex"/>
    <property type="evidence" value="ECO:0007669"/>
    <property type="project" value="InterPro"/>
</dbReference>
<evidence type="ECO:0000313" key="2">
    <source>
        <dbReference type="Proteomes" id="UP000005666"/>
    </source>
</evidence>
<dbReference type="GO" id="GO:0000372">
    <property type="term" value="P:Group I intron splicing"/>
    <property type="evidence" value="ECO:0007669"/>
    <property type="project" value="InterPro"/>
</dbReference>
<accession>G8BWP0</accession>
<reference evidence="1 2" key="1">
    <citation type="journal article" date="2011" name="Proc. Natl. Acad. Sci. U.S.A.">
        <title>Evolutionary erosion of yeast sex chromosomes by mating-type switching accidents.</title>
        <authorList>
            <person name="Gordon J.L."/>
            <person name="Armisen D."/>
            <person name="Proux-Wera E."/>
            <person name="Oheigeartaigh S.S."/>
            <person name="Byrne K.P."/>
            <person name="Wolfe K.H."/>
        </authorList>
    </citation>
    <scope>NUCLEOTIDE SEQUENCE [LARGE SCALE GENOMIC DNA]</scope>
    <source>
        <strain evidence="2">ATCC 24235 / CBS 4417 / NBRC 1672 / NRRL Y-8282 / UCD 70-5</strain>
    </source>
</reference>
<dbReference type="OMA" id="CLAKFTL"/>